<dbReference type="InterPro" id="IPR001841">
    <property type="entry name" value="Znf_RING"/>
</dbReference>
<feature type="region of interest" description="Disordered" evidence="17">
    <location>
        <begin position="551"/>
        <end position="586"/>
    </location>
</feature>
<feature type="compositionally biased region" description="Basic residues" evidence="17">
    <location>
        <begin position="1"/>
        <end position="10"/>
    </location>
</feature>
<evidence type="ECO:0000256" key="5">
    <source>
        <dbReference type="ARBA" id="ARBA00012483"/>
    </source>
</evidence>
<dbReference type="PROSITE" id="PS50089">
    <property type="entry name" value="ZF_RING_2"/>
    <property type="match status" value="1"/>
</dbReference>
<evidence type="ECO:0000256" key="4">
    <source>
        <dbReference type="ARBA" id="ARBA00007997"/>
    </source>
</evidence>
<dbReference type="GO" id="GO:0005829">
    <property type="term" value="C:cytosol"/>
    <property type="evidence" value="ECO:0007669"/>
    <property type="project" value="UniProtKB-SubCell"/>
</dbReference>
<comment type="similarity">
    <text evidence="4 16">Belongs to the LTN1 family.</text>
</comment>
<evidence type="ECO:0000256" key="6">
    <source>
        <dbReference type="ARBA" id="ARBA00017157"/>
    </source>
</evidence>
<dbReference type="STRING" id="307972.A0A2G8KJ47"/>
<evidence type="ECO:0000256" key="15">
    <source>
        <dbReference type="PROSITE-ProRule" id="PRU00175"/>
    </source>
</evidence>
<dbReference type="GO" id="GO:0016567">
    <property type="term" value="P:protein ubiquitination"/>
    <property type="evidence" value="ECO:0007669"/>
    <property type="project" value="UniProtKB-UniPathway"/>
</dbReference>
<feature type="region of interest" description="Disordered" evidence="17">
    <location>
        <begin position="1"/>
        <end position="23"/>
    </location>
</feature>
<evidence type="ECO:0000256" key="7">
    <source>
        <dbReference type="ARBA" id="ARBA00022490"/>
    </source>
</evidence>
<comment type="caution">
    <text evidence="19">The sequence shown here is derived from an EMBL/GenBank/DDBJ whole genome shotgun (WGS) entry which is preliminary data.</text>
</comment>
<evidence type="ECO:0000313" key="19">
    <source>
        <dbReference type="EMBL" id="PIK47997.1"/>
    </source>
</evidence>
<protein>
    <recommendedName>
        <fullName evidence="6 16">E3 ubiquitin-protein ligase listerin</fullName>
        <ecNumber evidence="5 16">2.3.2.27</ecNumber>
    </recommendedName>
    <alternativeName>
        <fullName evidence="14 16">RING-type E3 ubiquitin transferase listerin</fullName>
    </alternativeName>
</protein>
<dbReference type="GO" id="GO:1990116">
    <property type="term" value="P:ribosome-associated ubiquitin-dependent protein catabolic process"/>
    <property type="evidence" value="ECO:0007669"/>
    <property type="project" value="UniProtKB-UniRule"/>
</dbReference>
<keyword evidence="20" id="KW-1185">Reference proteome</keyword>
<comment type="subcellular location">
    <subcellularLocation>
        <location evidence="2">Cytoplasm</location>
        <location evidence="2">Cytosol</location>
    </subcellularLocation>
</comment>
<evidence type="ECO:0000256" key="10">
    <source>
        <dbReference type="ARBA" id="ARBA00022737"/>
    </source>
</evidence>
<dbReference type="GO" id="GO:0072344">
    <property type="term" value="P:rescue of stalled ribosome"/>
    <property type="evidence" value="ECO:0007669"/>
    <property type="project" value="UniProtKB-UniRule"/>
</dbReference>
<comment type="subunit">
    <text evidence="16">Component of the ribosome quality control complex (RQC).</text>
</comment>
<keyword evidence="8 16" id="KW-0808">Transferase</keyword>
<dbReference type="SMART" id="SM01197">
    <property type="entry name" value="FANCL_C"/>
    <property type="match status" value="1"/>
</dbReference>
<evidence type="ECO:0000259" key="18">
    <source>
        <dbReference type="PROSITE" id="PS50089"/>
    </source>
</evidence>
<evidence type="ECO:0000256" key="12">
    <source>
        <dbReference type="ARBA" id="ARBA00022786"/>
    </source>
</evidence>
<keyword evidence="10" id="KW-0677">Repeat</keyword>
<dbReference type="Pfam" id="PF13639">
    <property type="entry name" value="zf-RING_2"/>
    <property type="match status" value="1"/>
</dbReference>
<dbReference type="Pfam" id="PF22958">
    <property type="entry name" value="Ltn1_1st"/>
    <property type="match status" value="1"/>
</dbReference>
<comment type="pathway">
    <text evidence="3 16">Protein modification; protein ubiquitination.</text>
</comment>
<keyword evidence="12 16" id="KW-0833">Ubl conjugation pathway</keyword>
<dbReference type="GO" id="GO:0008270">
    <property type="term" value="F:zinc ion binding"/>
    <property type="evidence" value="ECO:0007669"/>
    <property type="project" value="UniProtKB-KW"/>
</dbReference>
<dbReference type="SUPFAM" id="SSF48371">
    <property type="entry name" value="ARM repeat"/>
    <property type="match status" value="1"/>
</dbReference>
<evidence type="ECO:0000256" key="13">
    <source>
        <dbReference type="ARBA" id="ARBA00022833"/>
    </source>
</evidence>
<dbReference type="InterPro" id="IPR011016">
    <property type="entry name" value="Znf_RING-CH"/>
</dbReference>
<dbReference type="InterPro" id="IPR054478">
    <property type="entry name" value="LTN1_UBC"/>
</dbReference>
<keyword evidence="13 16" id="KW-0862">Zinc</keyword>
<dbReference type="PANTHER" id="PTHR12389:SF0">
    <property type="entry name" value="E3 UBIQUITIN-PROTEIN LIGASE LISTERIN"/>
    <property type="match status" value="1"/>
</dbReference>
<dbReference type="Pfam" id="PF22999">
    <property type="entry name" value="LTN1_E3_ligase_6th"/>
    <property type="match status" value="1"/>
</dbReference>
<dbReference type="GO" id="GO:1990112">
    <property type="term" value="C:RQC complex"/>
    <property type="evidence" value="ECO:0007669"/>
    <property type="project" value="UniProtKB-UniRule"/>
</dbReference>
<evidence type="ECO:0000256" key="2">
    <source>
        <dbReference type="ARBA" id="ARBA00004514"/>
    </source>
</evidence>
<dbReference type="Pfam" id="PF23009">
    <property type="entry name" value="UBC_like"/>
    <property type="match status" value="1"/>
</dbReference>
<dbReference type="GO" id="GO:0043023">
    <property type="term" value="F:ribosomal large subunit binding"/>
    <property type="evidence" value="ECO:0007669"/>
    <property type="project" value="TreeGrafter"/>
</dbReference>
<dbReference type="FunFam" id="3.30.40.10:FF:000038">
    <property type="entry name" value="E3 ubiquitin-protein ligase listerin"/>
    <property type="match status" value="1"/>
</dbReference>
<dbReference type="UniPathway" id="UPA00143"/>
<reference evidence="19 20" key="1">
    <citation type="journal article" date="2017" name="PLoS Biol.">
        <title>The sea cucumber genome provides insights into morphological evolution and visceral regeneration.</title>
        <authorList>
            <person name="Zhang X."/>
            <person name="Sun L."/>
            <person name="Yuan J."/>
            <person name="Sun Y."/>
            <person name="Gao Y."/>
            <person name="Zhang L."/>
            <person name="Li S."/>
            <person name="Dai H."/>
            <person name="Hamel J.F."/>
            <person name="Liu C."/>
            <person name="Yu Y."/>
            <person name="Liu S."/>
            <person name="Lin W."/>
            <person name="Guo K."/>
            <person name="Jin S."/>
            <person name="Xu P."/>
            <person name="Storey K.B."/>
            <person name="Huan P."/>
            <person name="Zhang T."/>
            <person name="Zhou Y."/>
            <person name="Zhang J."/>
            <person name="Lin C."/>
            <person name="Li X."/>
            <person name="Xing L."/>
            <person name="Huo D."/>
            <person name="Sun M."/>
            <person name="Wang L."/>
            <person name="Mercier A."/>
            <person name="Li F."/>
            <person name="Yang H."/>
            <person name="Xiang J."/>
        </authorList>
    </citation>
    <scope>NUCLEOTIDE SEQUENCE [LARGE SCALE GENOMIC DNA]</scope>
    <source>
        <strain evidence="19">Shaxun</strain>
        <tissue evidence="19">Muscle</tissue>
    </source>
</reference>
<gene>
    <name evidence="19" type="ORF">BSL78_15145</name>
</gene>
<dbReference type="InterPro" id="IPR056241">
    <property type="entry name" value="LTN1_HEAT_5th"/>
</dbReference>
<dbReference type="PANTHER" id="PTHR12389">
    <property type="entry name" value="ZINC FINGER PROTEIN 294"/>
    <property type="match status" value="1"/>
</dbReference>
<dbReference type="InterPro" id="IPR013083">
    <property type="entry name" value="Znf_RING/FYVE/PHD"/>
</dbReference>
<dbReference type="InterPro" id="IPR011989">
    <property type="entry name" value="ARM-like"/>
</dbReference>
<accession>A0A2G8KJ47</accession>
<evidence type="ECO:0000256" key="11">
    <source>
        <dbReference type="ARBA" id="ARBA00022771"/>
    </source>
</evidence>
<dbReference type="InterPro" id="IPR039795">
    <property type="entry name" value="LTN1/Rkr1"/>
</dbReference>
<dbReference type="GO" id="GO:0061630">
    <property type="term" value="F:ubiquitin protein ligase activity"/>
    <property type="evidence" value="ECO:0007669"/>
    <property type="project" value="UniProtKB-UniRule"/>
</dbReference>
<comment type="function">
    <text evidence="16">E3 ubiquitin-protein ligase. Component of the ribosome quality control complex (RQC), a ribosome-associated complex that mediates ubiquitination and extraction of incompletely synthesized nascent chains for proteasomal degradation.</text>
</comment>
<evidence type="ECO:0000256" key="14">
    <source>
        <dbReference type="ARBA" id="ARBA00032366"/>
    </source>
</evidence>
<sequence length="1827" mass="205261">MSGKKQRTKGNVKPSSSGRTAKLLEKDGGGAVSFVGFGALSGDLGYIPSMRAGEDFDRDLDDDFRITMRKMTKKDSVTKMKAIQDFGEFCKSKEEQEVLGALPHFPRLYNRLVMDTDKRVREATQHALQHLVVRSGRNLAPHLKLLLGSWLLGQCDGYPPCALAAKMAFKRAFPSDEKRQGAAGFCIKEVLAFIEANLLVETVESLTDSKTLSPAERTEHYNDIVASTILSLKLLIDLSPQKSLETANQQLADILKQDKFWKFGKHTSPHIRSGFFAMLKGLCDRFPTVTEKYLSKMAPLVLCSLDETDSRVVSNLWQTVLILISKYPVCWSHVNLEKAVLPKIWYLLKQAGKGSAYIVFPNLLPLLSHLPSKVMEDKLKFYRNFFEKLKQGLFDCPIDGSSGEEAAILKAYVECLHYAASTSVKEEIDLSFLNYILLEELLPSAENTLRDKHKQAGSQVMFSQMSSFLSYLSKISLKQVGVEETLKQFWQKFSDTCLGILEEEPPQSSHMRNLAACITDLNCPGESDKLYRRLVRTKSAGGRTRVTFNPKVSFNQLEEPKSNEESQLENKDDMKPDESSSKKQERLDALDNDVHFSEFVEKLLAHSWTRSKNKVHHFSFVNDLQFGLQSSSTFYSLLVSANDGSEFERRGRELGMVDRVVDMSDSKDAKDGKKKVLNILVSRILDSNRMEDKNDEMFDTLVDMILQIITQCPRLEQSALLDDALSHLQNLHKVATFLKKVKEFEDQSLKKQWYSSSNFAERLVHLTSDLCKESMSGSAMVTPDYWNLVGMAFETDSDDKPYLDDMFTEQILGVIYQTLQAAHQEPHSDEAKIRTVNLICDVAASFFSSVKTCVHMPAAEDLLLALFQLSSRKDFQCSYSLRRKLDKAWTSGVEGLVTTTGGFLKTSGFFDKVSKWIKSYLFQKKGQLGSSDDKEEELLPVSRHGEDGHLPSSEEEGSHLASNAVLETFIKMVLSTEAELQEYASLLNDQFYFTTLLLKGSMTFDPSHLFPTDLHNTSCYITHALFVGELLKNLSQDKVTFNVLSLPSRLCIQWTLDISLALVWCEVSLGCEEEKKIRYPVDQLNQRGPQISLQSISELISALSRAVKLLTCDDWKQLLVIAKDRTKENGLAEFLSFRNLLRDSPSSTNLSGADVITMCGGFDRLATLSSLQELQMLECILSFVPDPQVLLQCHTAVLMTTDPLNTSLLTEAFFSLSAISSCIPFISSEEEEETGEVFGTILTYLIQLRDTPEDTETLYLFECSLDEASSTSILINLKVMQLIRNIVNLSPSSLKAEHWDFVMCSIVSWCLTCTESLLLERTELHVSFNTAAFNLLATVASLMSKVKSTDSACKDVPPDLTTEWVEFFAGGIFDALLPSYVHFVEHQKETLPTSELILLRSFSSAISHAPVEQVKGHSLPARLIPDFPSFIPEEMQTLLNTLSDLLELKDRGVVIAAFKILQRVMADFAQFYEKGSKKTSDSVSLEDEEVVIPPPKPLLDIIIQSESILEESVGDVLVGEYVPVNETSDIYHICLQYLLSWDLVLCLFESTKTEVRAEFAAYLKKTNSLSTLLKTLFKLMPTNPAIQTTSSPSKKQGKGPSTLFSETLDLKVQALHANPKDIQHLATSVYQHALQVMPALIRQWWSNQDRRIANLVERYTTLYVSPLLSSVELKGVNASTQTFDNMSVVARVITREVIATYALQDLSIELVILLPTNYPLGIITVESGKKIGVSAAQWRNWMLQLTTYLTKQNGTIMDGLALWRQNVDKRFEGIEECTICYSVIHGANCSLPKIGCRTCKKKFHSACLYKWFKSSNQSTCPLCRSPF</sequence>
<keyword evidence="11 15" id="KW-0863">Zinc-finger</keyword>
<dbReference type="InterPro" id="IPR039804">
    <property type="entry name" value="RING-CH-C4HC3_LTN1"/>
</dbReference>
<dbReference type="Proteomes" id="UP000230750">
    <property type="component" value="Unassembled WGS sequence"/>
</dbReference>
<name>A0A2G8KJ47_STIJA</name>
<evidence type="ECO:0000256" key="1">
    <source>
        <dbReference type="ARBA" id="ARBA00000900"/>
    </source>
</evidence>
<dbReference type="OrthoDB" id="6108at2759"/>
<evidence type="ECO:0000256" key="8">
    <source>
        <dbReference type="ARBA" id="ARBA00022679"/>
    </source>
</evidence>
<dbReference type="Pfam" id="PF24618">
    <property type="entry name" value="LTN1_E3_ligase_5th"/>
    <property type="match status" value="1"/>
</dbReference>
<evidence type="ECO:0000256" key="16">
    <source>
        <dbReference type="RuleBase" id="RU367090"/>
    </source>
</evidence>
<keyword evidence="7" id="KW-0963">Cytoplasm</keyword>
<dbReference type="EC" id="2.3.2.27" evidence="5 16"/>
<dbReference type="Gene3D" id="3.30.40.10">
    <property type="entry name" value="Zinc/RING finger domain, C3HC4 (zinc finger)"/>
    <property type="match status" value="1"/>
</dbReference>
<evidence type="ECO:0000256" key="17">
    <source>
        <dbReference type="SAM" id="MobiDB-lite"/>
    </source>
</evidence>
<evidence type="ECO:0000256" key="3">
    <source>
        <dbReference type="ARBA" id="ARBA00004906"/>
    </source>
</evidence>
<dbReference type="InterPro" id="IPR054476">
    <property type="entry name" value="Ltn1_N"/>
</dbReference>
<evidence type="ECO:0000256" key="9">
    <source>
        <dbReference type="ARBA" id="ARBA00022723"/>
    </source>
</evidence>
<keyword evidence="9 16" id="KW-0479">Metal-binding</keyword>
<dbReference type="EMBL" id="MRZV01000546">
    <property type="protein sequence ID" value="PIK47997.1"/>
    <property type="molecule type" value="Genomic_DNA"/>
</dbReference>
<evidence type="ECO:0000313" key="20">
    <source>
        <dbReference type="Proteomes" id="UP000230750"/>
    </source>
</evidence>
<proteinExistence type="inferred from homology"/>
<feature type="compositionally biased region" description="Basic and acidic residues" evidence="17">
    <location>
        <begin position="558"/>
        <end position="586"/>
    </location>
</feature>
<dbReference type="InterPro" id="IPR016024">
    <property type="entry name" value="ARM-type_fold"/>
</dbReference>
<dbReference type="SMART" id="SM00744">
    <property type="entry name" value="RINGv"/>
    <property type="match status" value="1"/>
</dbReference>
<dbReference type="InterPro" id="IPR054477">
    <property type="entry name" value="LTN1_E3_ligase_6th"/>
</dbReference>
<dbReference type="Gene3D" id="1.25.10.10">
    <property type="entry name" value="Leucine-rich Repeat Variant"/>
    <property type="match status" value="1"/>
</dbReference>
<dbReference type="SUPFAM" id="SSF57850">
    <property type="entry name" value="RING/U-box"/>
    <property type="match status" value="1"/>
</dbReference>
<feature type="domain" description="RING-type" evidence="18">
    <location>
        <begin position="1777"/>
        <end position="1824"/>
    </location>
</feature>
<comment type="catalytic activity">
    <reaction evidence="1 16">
        <text>S-ubiquitinyl-[E2 ubiquitin-conjugating enzyme]-L-cysteine + [acceptor protein]-L-lysine = [E2 ubiquitin-conjugating enzyme]-L-cysteine + N(6)-ubiquitinyl-[acceptor protein]-L-lysine.</text>
        <dbReference type="EC" id="2.3.2.27"/>
    </reaction>
</comment>
<dbReference type="CDD" id="cd16491">
    <property type="entry name" value="RING-CH-C4HC3_LTN1"/>
    <property type="match status" value="1"/>
</dbReference>
<organism evidence="19 20">
    <name type="scientific">Stichopus japonicus</name>
    <name type="common">Sea cucumber</name>
    <dbReference type="NCBI Taxonomy" id="307972"/>
    <lineage>
        <taxon>Eukaryota</taxon>
        <taxon>Metazoa</taxon>
        <taxon>Echinodermata</taxon>
        <taxon>Eleutherozoa</taxon>
        <taxon>Echinozoa</taxon>
        <taxon>Holothuroidea</taxon>
        <taxon>Aspidochirotacea</taxon>
        <taxon>Aspidochirotida</taxon>
        <taxon>Stichopodidae</taxon>
        <taxon>Apostichopus</taxon>
    </lineage>
</organism>